<dbReference type="GO" id="GO:0008973">
    <property type="term" value="F:phosphopentomutase activity"/>
    <property type="evidence" value="ECO:0007669"/>
    <property type="project" value="UniProtKB-EC"/>
</dbReference>
<dbReference type="InterPro" id="IPR010045">
    <property type="entry name" value="DeoB"/>
</dbReference>
<evidence type="ECO:0000256" key="1">
    <source>
        <dbReference type="ARBA" id="ARBA00010373"/>
    </source>
</evidence>
<name>A0ABU4VF08_9ACTN</name>
<dbReference type="PANTHER" id="PTHR21110:SF0">
    <property type="entry name" value="PHOSPHOPENTOMUTASE"/>
    <property type="match status" value="1"/>
</dbReference>
<dbReference type="InterPro" id="IPR006124">
    <property type="entry name" value="Metalloenzyme"/>
</dbReference>
<dbReference type="PANTHER" id="PTHR21110">
    <property type="entry name" value="PHOSPHOPENTOMUTASE"/>
    <property type="match status" value="1"/>
</dbReference>
<dbReference type="InterPro" id="IPR017850">
    <property type="entry name" value="Alkaline_phosphatase_core_sf"/>
</dbReference>
<evidence type="ECO:0000313" key="5">
    <source>
        <dbReference type="EMBL" id="MDX8149985.1"/>
    </source>
</evidence>
<evidence type="ECO:0000313" key="6">
    <source>
        <dbReference type="Proteomes" id="UP001277761"/>
    </source>
</evidence>
<dbReference type="Pfam" id="PF01676">
    <property type="entry name" value="Metalloenzyme"/>
    <property type="match status" value="1"/>
</dbReference>
<dbReference type="RefSeq" id="WP_319952138.1">
    <property type="nucleotide sequence ID" value="NZ_JAXAVX010000001.1"/>
</dbReference>
<feature type="domain" description="Metalloenzyme" evidence="4">
    <location>
        <begin position="4"/>
        <end position="370"/>
    </location>
</feature>
<keyword evidence="2" id="KW-0479">Metal-binding</keyword>
<dbReference type="SUPFAM" id="SSF53649">
    <property type="entry name" value="Alkaline phosphatase-like"/>
    <property type="match status" value="1"/>
</dbReference>
<sequence length="386" mass="40172">MSRRAFVVVLDACGVGAAADAAQYGDEGTHTLRHVGAAEGGLRLPTLEALGLGDITPLPGVAPAGAPVVHGALAPIGPGKDSIVGHWGLMGVAAPGPLPSWPDGVPDEDRDRWGAALGTGLIGGRRSDGLAALERWGAEHLATGRPILYSSTDSVLQLAAHVDRWPEAALHDLCRALHDLLGAGAPARVIARPFRGRPGAFERTDGRHDVAMPPPGPSYLDALRDRGVPVHGVGKVADVFAGRGFDVAHPAPTNARGLAETGRLVEELAAGLAFVNLVETDQRYGHRQDTAGFHAALREIDAAVADWLPRLGAEDLLVLTADHGVDPRTEHRDHTRELVPLLARFVGPGGAPARGRHDGVLADVGASVLRWLTGETEPGLPGTPFA</sequence>
<comment type="caution">
    <text evidence="5">The sequence shown here is derived from an EMBL/GenBank/DDBJ whole genome shotgun (WGS) entry which is preliminary data.</text>
</comment>
<proteinExistence type="inferred from homology"/>
<dbReference type="SUPFAM" id="SSF143856">
    <property type="entry name" value="DeoB insert domain-like"/>
    <property type="match status" value="1"/>
</dbReference>
<keyword evidence="6" id="KW-1185">Reference proteome</keyword>
<evidence type="ECO:0000256" key="3">
    <source>
        <dbReference type="ARBA" id="ARBA00023211"/>
    </source>
</evidence>
<keyword evidence="3" id="KW-0464">Manganese</keyword>
<dbReference type="Gene3D" id="3.30.70.1250">
    <property type="entry name" value="Phosphopentomutase"/>
    <property type="match status" value="1"/>
</dbReference>
<keyword evidence="5" id="KW-0413">Isomerase</keyword>
<dbReference type="PIRSF" id="PIRSF001491">
    <property type="entry name" value="Ppentomutase"/>
    <property type="match status" value="1"/>
</dbReference>
<dbReference type="InterPro" id="IPR024052">
    <property type="entry name" value="Phosphopentomutase_DeoB_cap_sf"/>
</dbReference>
<protein>
    <submittedName>
        <fullName evidence="5">Phosphopentomutase</fullName>
        <ecNumber evidence="5">5.4.2.7</ecNumber>
    </submittedName>
</protein>
<gene>
    <name evidence="5" type="ORF">SK069_00125</name>
</gene>
<dbReference type="EMBL" id="JAXAVX010000001">
    <property type="protein sequence ID" value="MDX8149985.1"/>
    <property type="molecule type" value="Genomic_DNA"/>
</dbReference>
<dbReference type="CDD" id="cd16009">
    <property type="entry name" value="PPM"/>
    <property type="match status" value="1"/>
</dbReference>
<evidence type="ECO:0000259" key="4">
    <source>
        <dbReference type="Pfam" id="PF01676"/>
    </source>
</evidence>
<comment type="similarity">
    <text evidence="1">Belongs to the phosphopentomutase family.</text>
</comment>
<dbReference type="EC" id="5.4.2.7" evidence="5"/>
<reference evidence="5 6" key="1">
    <citation type="submission" date="2023-11" db="EMBL/GenBank/DDBJ databases">
        <authorList>
            <person name="Xu M."/>
            <person name="Jiang T."/>
        </authorList>
    </citation>
    <scope>NUCLEOTIDE SEQUENCE [LARGE SCALE GENOMIC DNA]</scope>
    <source>
        <strain evidence="5 6">SD</strain>
    </source>
</reference>
<dbReference type="NCBIfam" id="NF003766">
    <property type="entry name" value="PRK05362.1"/>
    <property type="match status" value="1"/>
</dbReference>
<accession>A0ABU4VF08</accession>
<evidence type="ECO:0000256" key="2">
    <source>
        <dbReference type="ARBA" id="ARBA00022723"/>
    </source>
</evidence>
<dbReference type="Proteomes" id="UP001277761">
    <property type="component" value="Unassembled WGS sequence"/>
</dbReference>
<organism evidence="5 6">
    <name type="scientific">Patulibacter brassicae</name>
    <dbReference type="NCBI Taxonomy" id="1705717"/>
    <lineage>
        <taxon>Bacteria</taxon>
        <taxon>Bacillati</taxon>
        <taxon>Actinomycetota</taxon>
        <taxon>Thermoleophilia</taxon>
        <taxon>Solirubrobacterales</taxon>
        <taxon>Patulibacteraceae</taxon>
        <taxon>Patulibacter</taxon>
    </lineage>
</organism>
<dbReference type="Gene3D" id="3.40.720.10">
    <property type="entry name" value="Alkaline Phosphatase, subunit A"/>
    <property type="match status" value="1"/>
</dbReference>